<dbReference type="STRING" id="683960.A0A1E3P538"/>
<dbReference type="AlphaFoldDB" id="A0A1E3P538"/>
<dbReference type="InterPro" id="IPR011004">
    <property type="entry name" value="Trimer_LpxA-like_sf"/>
</dbReference>
<reference evidence="6 7" key="1">
    <citation type="journal article" date="2016" name="Proc. Natl. Acad. Sci. U.S.A.">
        <title>Comparative genomics of biotechnologically important yeasts.</title>
        <authorList>
            <person name="Riley R."/>
            <person name="Haridas S."/>
            <person name="Wolfe K.H."/>
            <person name="Lopes M.R."/>
            <person name="Hittinger C.T."/>
            <person name="Goeker M."/>
            <person name="Salamov A.A."/>
            <person name="Wisecaver J.H."/>
            <person name="Long T.M."/>
            <person name="Calvey C.H."/>
            <person name="Aerts A.L."/>
            <person name="Barry K.W."/>
            <person name="Choi C."/>
            <person name="Clum A."/>
            <person name="Coughlan A.Y."/>
            <person name="Deshpande S."/>
            <person name="Douglass A.P."/>
            <person name="Hanson S.J."/>
            <person name="Klenk H.-P."/>
            <person name="LaButti K.M."/>
            <person name="Lapidus A."/>
            <person name="Lindquist E.A."/>
            <person name="Lipzen A.M."/>
            <person name="Meier-Kolthoff J.P."/>
            <person name="Ohm R.A."/>
            <person name="Otillar R.P."/>
            <person name="Pangilinan J.L."/>
            <person name="Peng Y."/>
            <person name="Rokas A."/>
            <person name="Rosa C.A."/>
            <person name="Scheuner C."/>
            <person name="Sibirny A.A."/>
            <person name="Slot J.C."/>
            <person name="Stielow J.B."/>
            <person name="Sun H."/>
            <person name="Kurtzman C.P."/>
            <person name="Blackwell M."/>
            <person name="Grigoriev I.V."/>
            <person name="Jeffries T.W."/>
        </authorList>
    </citation>
    <scope>NUCLEOTIDE SEQUENCE [LARGE SCALE GENOMIC DNA]</scope>
    <source>
        <strain evidence="7">ATCC 58044 / CBS 1984 / NCYC 433 / NRRL Y-366-8</strain>
    </source>
</reference>
<dbReference type="InterPro" id="IPR047125">
    <property type="entry name" value="DCTN5"/>
</dbReference>
<protein>
    <recommendedName>
        <fullName evidence="5">Dynactin subunit 5</fullName>
    </recommendedName>
</protein>
<name>A0A1E3P538_WICAA</name>
<keyword evidence="2" id="KW-0963">Cytoplasm</keyword>
<dbReference type="PANTHER" id="PTHR46126">
    <property type="entry name" value="DYNACTIN SUBUNIT 5"/>
    <property type="match status" value="1"/>
</dbReference>
<organism evidence="6 7">
    <name type="scientific">Wickerhamomyces anomalus (strain ATCC 58044 / CBS 1984 / NCYC 433 / NRRL Y-366-8)</name>
    <name type="common">Yeast</name>
    <name type="synonym">Hansenula anomala</name>
    <dbReference type="NCBI Taxonomy" id="683960"/>
    <lineage>
        <taxon>Eukaryota</taxon>
        <taxon>Fungi</taxon>
        <taxon>Dikarya</taxon>
        <taxon>Ascomycota</taxon>
        <taxon>Saccharomycotina</taxon>
        <taxon>Saccharomycetes</taxon>
        <taxon>Phaffomycetales</taxon>
        <taxon>Wickerhamomycetaceae</taxon>
        <taxon>Wickerhamomyces</taxon>
    </lineage>
</organism>
<comment type="subcellular location">
    <subcellularLocation>
        <location evidence="1">Cytoplasm</location>
        <location evidence="1">Cytoskeleton</location>
    </subcellularLocation>
</comment>
<keyword evidence="3" id="KW-0206">Cytoskeleton</keyword>
<evidence type="ECO:0000256" key="2">
    <source>
        <dbReference type="ARBA" id="ARBA00022490"/>
    </source>
</evidence>
<gene>
    <name evidence="6" type="ORF">WICANDRAFT_51161</name>
</gene>
<evidence type="ECO:0000313" key="6">
    <source>
        <dbReference type="EMBL" id="ODQ60586.1"/>
    </source>
</evidence>
<evidence type="ECO:0000256" key="4">
    <source>
        <dbReference type="ARBA" id="ARBA00034706"/>
    </source>
</evidence>
<evidence type="ECO:0000313" key="7">
    <source>
        <dbReference type="Proteomes" id="UP000094112"/>
    </source>
</evidence>
<proteinExistence type="inferred from homology"/>
<comment type="similarity">
    <text evidence="4">Belongs to the dynactin subunits 5/6 family. Dynactin subunit 5 subfamily.</text>
</comment>
<accession>A0A1E3P538</accession>
<dbReference type="OrthoDB" id="417208at2759"/>
<keyword evidence="7" id="KW-1185">Reference proteome</keyword>
<sequence>MDSGSWIETASGNRISKEAHIHGSDHILISGNTTVSPNCTLNGDVTLKEGKSSLQIGKFCFIDKHVHISPPVISHKKETKIHKPCKIGSYVIIGEETAINSSNIGTRVSIGPNCKLGNSSIIHDCVIITPNTIIQDNQIIPPFSLVLETNKIEPLPESFKKILEINSKKSYINNQFTPSEIP</sequence>
<evidence type="ECO:0000256" key="1">
    <source>
        <dbReference type="ARBA" id="ARBA00004245"/>
    </source>
</evidence>
<dbReference type="GeneID" id="30199909"/>
<evidence type="ECO:0000256" key="3">
    <source>
        <dbReference type="ARBA" id="ARBA00023212"/>
    </source>
</evidence>
<dbReference type="Gene3D" id="2.160.10.10">
    <property type="entry name" value="Hexapeptide repeat proteins"/>
    <property type="match status" value="1"/>
</dbReference>
<dbReference type="PANTHER" id="PTHR46126:SF1">
    <property type="entry name" value="DYNACTIN SUBUNIT 5"/>
    <property type="match status" value="1"/>
</dbReference>
<evidence type="ECO:0000256" key="5">
    <source>
        <dbReference type="ARBA" id="ARBA00034865"/>
    </source>
</evidence>
<dbReference type="EMBL" id="KV454209">
    <property type="protein sequence ID" value="ODQ60586.1"/>
    <property type="molecule type" value="Genomic_DNA"/>
</dbReference>
<dbReference type="Proteomes" id="UP000094112">
    <property type="component" value="Unassembled WGS sequence"/>
</dbReference>
<dbReference type="RefSeq" id="XP_019039793.1">
    <property type="nucleotide sequence ID" value="XM_019182663.1"/>
</dbReference>
<dbReference type="GO" id="GO:0005869">
    <property type="term" value="C:dynactin complex"/>
    <property type="evidence" value="ECO:0007669"/>
    <property type="project" value="TreeGrafter"/>
</dbReference>
<dbReference type="Pfam" id="PF21711">
    <property type="entry name" value="DCTN5"/>
    <property type="match status" value="1"/>
</dbReference>
<dbReference type="SUPFAM" id="SSF51161">
    <property type="entry name" value="Trimeric LpxA-like enzymes"/>
    <property type="match status" value="1"/>
</dbReference>